<feature type="transmembrane region" description="Helical" evidence="1">
    <location>
        <begin position="592"/>
        <end position="611"/>
    </location>
</feature>
<keyword evidence="1" id="KW-0472">Membrane</keyword>
<dbReference type="STRING" id="10195.A0A3M7Q5Y1"/>
<reference evidence="2 3" key="1">
    <citation type="journal article" date="2018" name="Sci. Rep.">
        <title>Genomic signatures of local adaptation to the degree of environmental predictability in rotifers.</title>
        <authorList>
            <person name="Franch-Gras L."/>
            <person name="Hahn C."/>
            <person name="Garcia-Roger E.M."/>
            <person name="Carmona M.J."/>
            <person name="Serra M."/>
            <person name="Gomez A."/>
        </authorList>
    </citation>
    <scope>NUCLEOTIDE SEQUENCE [LARGE SCALE GENOMIC DNA]</scope>
    <source>
        <strain evidence="2">HYR1</strain>
    </source>
</reference>
<feature type="transmembrane region" description="Helical" evidence="1">
    <location>
        <begin position="654"/>
        <end position="674"/>
    </location>
</feature>
<feature type="transmembrane region" description="Helical" evidence="1">
    <location>
        <begin position="623"/>
        <end position="642"/>
    </location>
</feature>
<sequence length="1028" mass="118149">METSSTPIVTTEESTMESILETSSTPIVTTEESTMESILETSSTPIVTTEETTMESILETSSTPIVTTEESTMESILETSSTPIVTTEESTMESILETSSTPIVTTEESTMESILETSSSPIVITEETTMESQNTEVLTTNESNITVLTTESISDGNFKDFNETNLIVTNSLSNVSRIEMIDRFNNTIELNYIITNESDSNLLISETSPPQIENRKLYRSMKSKWSSIIFFSFLTSWCGQIHGKIDWSFIQRLNKLEASGFYSKNKQLDILPHSTNIYHITDSKTSTATTAFQPPTLIVDLNLITKKKKSDNSPRTTTETNILKERTILNESTANDDAKTLIDFDLEIIDFVNFEQKNGLLELNAKINYKWWNEPDLDRNSKFSDYSYPSLNLKRKNSQSKIHNQIHVRNNFKMVLRSKQNLNRTLQTQNSALVNDPILQPFSYIEQNVTWKFFCNDYRNLDTASFPMDIHNCQIAFDIVPTAYNKMSQDPKSNYFFALKDLNLKKTRILSQEYISELIYYNKLISLPSNYSLISKEWTLKKIEIKYFNSSSNFFQSNSSIITQKESKLDRGSSPARLTLKFWIYRKREPQVYIYILPIILFTLLLFTIFFMPNTESSEKSLISFFNFISLVLFNLYQFKLLMQTYGFQQLPFLLQYSNCLMVIQLGVLAYTSLVKSVHQNGFLILNNSFTQPVEESFKEILEIDEKIFTCSDTKYHRFDKPDAKCLDIDNTDKCLVLNRNDSIEMGTPTVKFESENEAMNAISTTVVNDENYCFSFNRSESNTRAYAEKCCCNMDETDADCCNNGHCANQVLTKSTTEPKVSLDEFVNEINRKSQTSFEKNELMISMNNGFNRNWILSCCGTRSPDLGKISPSPICEHVRPSDLHRQKLFEENKKLYCISQASTKQVIPECDYTSHLARLHEPQSFLSDSNRLNDLSQTRNISFKLKSSLRDSNRSKERENTGSHCGTMTKLWKDSSQDISSLNVSMQKMIKFEEILIRDRILRDEWKRKARLCDGICCLLVFFLLS</sequence>
<keyword evidence="1" id="KW-1133">Transmembrane helix</keyword>
<keyword evidence="1" id="KW-0812">Transmembrane</keyword>
<evidence type="ECO:0000313" key="3">
    <source>
        <dbReference type="Proteomes" id="UP000276133"/>
    </source>
</evidence>
<evidence type="ECO:0000313" key="2">
    <source>
        <dbReference type="EMBL" id="RNA06612.1"/>
    </source>
</evidence>
<name>A0A3M7Q5Y1_BRAPC</name>
<proteinExistence type="predicted"/>
<organism evidence="2 3">
    <name type="scientific">Brachionus plicatilis</name>
    <name type="common">Marine rotifer</name>
    <name type="synonym">Brachionus muelleri</name>
    <dbReference type="NCBI Taxonomy" id="10195"/>
    <lineage>
        <taxon>Eukaryota</taxon>
        <taxon>Metazoa</taxon>
        <taxon>Spiralia</taxon>
        <taxon>Gnathifera</taxon>
        <taxon>Rotifera</taxon>
        <taxon>Eurotatoria</taxon>
        <taxon>Monogononta</taxon>
        <taxon>Pseudotrocha</taxon>
        <taxon>Ploima</taxon>
        <taxon>Brachionidae</taxon>
        <taxon>Brachionus</taxon>
    </lineage>
</organism>
<comment type="caution">
    <text evidence="2">The sequence shown here is derived from an EMBL/GenBank/DDBJ whole genome shotgun (WGS) entry which is preliminary data.</text>
</comment>
<feature type="non-terminal residue" evidence="2">
    <location>
        <position position="1028"/>
    </location>
</feature>
<keyword evidence="3" id="KW-1185">Reference proteome</keyword>
<dbReference type="OrthoDB" id="10532613at2759"/>
<dbReference type="AlphaFoldDB" id="A0A3M7Q5Y1"/>
<accession>A0A3M7Q5Y1</accession>
<dbReference type="EMBL" id="REGN01007332">
    <property type="protein sequence ID" value="RNA06612.1"/>
    <property type="molecule type" value="Genomic_DNA"/>
</dbReference>
<gene>
    <name evidence="2" type="ORF">BpHYR1_017253</name>
</gene>
<protein>
    <submittedName>
        <fullName evidence="2">Isoform X2</fullName>
    </submittedName>
</protein>
<dbReference type="Proteomes" id="UP000276133">
    <property type="component" value="Unassembled WGS sequence"/>
</dbReference>
<evidence type="ECO:0000256" key="1">
    <source>
        <dbReference type="SAM" id="Phobius"/>
    </source>
</evidence>